<evidence type="ECO:0000313" key="2">
    <source>
        <dbReference type="EMBL" id="GGL03487.1"/>
    </source>
</evidence>
<evidence type="ECO:0000313" key="3">
    <source>
        <dbReference type="Proteomes" id="UP000645217"/>
    </source>
</evidence>
<organism evidence="2 3">
    <name type="scientific">Sphaerisporangium melleum</name>
    <dbReference type="NCBI Taxonomy" id="321316"/>
    <lineage>
        <taxon>Bacteria</taxon>
        <taxon>Bacillati</taxon>
        <taxon>Actinomycetota</taxon>
        <taxon>Actinomycetes</taxon>
        <taxon>Streptosporangiales</taxon>
        <taxon>Streptosporangiaceae</taxon>
        <taxon>Sphaerisporangium</taxon>
    </lineage>
</organism>
<reference evidence="2" key="2">
    <citation type="submission" date="2020-09" db="EMBL/GenBank/DDBJ databases">
        <authorList>
            <person name="Sun Q."/>
            <person name="Ohkuma M."/>
        </authorList>
    </citation>
    <scope>NUCLEOTIDE SEQUENCE</scope>
    <source>
        <strain evidence="2">JCM 13064</strain>
    </source>
</reference>
<feature type="region of interest" description="Disordered" evidence="1">
    <location>
        <begin position="46"/>
        <end position="75"/>
    </location>
</feature>
<reference evidence="2" key="1">
    <citation type="journal article" date="2014" name="Int. J. Syst. Evol. Microbiol.">
        <title>Complete genome sequence of Corynebacterium casei LMG S-19264T (=DSM 44701T), isolated from a smear-ripened cheese.</title>
        <authorList>
            <consortium name="US DOE Joint Genome Institute (JGI-PGF)"/>
            <person name="Walter F."/>
            <person name="Albersmeier A."/>
            <person name="Kalinowski J."/>
            <person name="Ruckert C."/>
        </authorList>
    </citation>
    <scope>NUCLEOTIDE SEQUENCE</scope>
    <source>
        <strain evidence="2">JCM 13064</strain>
    </source>
</reference>
<accession>A0A917VP43</accession>
<gene>
    <name evidence="2" type="ORF">GCM10007964_51990</name>
</gene>
<comment type="caution">
    <text evidence="2">The sequence shown here is derived from an EMBL/GenBank/DDBJ whole genome shotgun (WGS) entry which is preliminary data.</text>
</comment>
<evidence type="ECO:0008006" key="4">
    <source>
        <dbReference type="Google" id="ProtNLM"/>
    </source>
</evidence>
<evidence type="ECO:0000256" key="1">
    <source>
        <dbReference type="SAM" id="MobiDB-lite"/>
    </source>
</evidence>
<keyword evidence="3" id="KW-1185">Reference proteome</keyword>
<dbReference type="EMBL" id="BMNT01000031">
    <property type="protein sequence ID" value="GGL03487.1"/>
    <property type="molecule type" value="Genomic_DNA"/>
</dbReference>
<proteinExistence type="predicted"/>
<sequence>MGRHSSDPIGFARLLLVGLAILVLLALLALGGVSLVGSLNSDAVPSPTAAVAESGPDVTAPPASPSPAGPISSPGSEVPTVLVECQADLCPLFVRITGGDIVEDRDLRRGQQAAYFQRALDVVLGDASTVYVEVNGVARPPGKPGERLTMKVKRDVSS</sequence>
<dbReference type="RefSeq" id="WP_189165659.1">
    <property type="nucleotide sequence ID" value="NZ_BMNT01000031.1"/>
</dbReference>
<name>A0A917VP43_9ACTN</name>
<dbReference type="AlphaFoldDB" id="A0A917VP43"/>
<dbReference type="Proteomes" id="UP000645217">
    <property type="component" value="Unassembled WGS sequence"/>
</dbReference>
<protein>
    <recommendedName>
        <fullName evidence="4">DUF4115 domain-containing protein</fullName>
    </recommendedName>
</protein>